<organism evidence="1 2">
    <name type="scientific">Loxostege sticticalis</name>
    <name type="common">Beet webworm moth</name>
    <dbReference type="NCBI Taxonomy" id="481309"/>
    <lineage>
        <taxon>Eukaryota</taxon>
        <taxon>Metazoa</taxon>
        <taxon>Ecdysozoa</taxon>
        <taxon>Arthropoda</taxon>
        <taxon>Hexapoda</taxon>
        <taxon>Insecta</taxon>
        <taxon>Pterygota</taxon>
        <taxon>Neoptera</taxon>
        <taxon>Endopterygota</taxon>
        <taxon>Lepidoptera</taxon>
        <taxon>Glossata</taxon>
        <taxon>Ditrysia</taxon>
        <taxon>Pyraloidea</taxon>
        <taxon>Crambidae</taxon>
        <taxon>Pyraustinae</taxon>
        <taxon>Loxostege</taxon>
    </lineage>
</organism>
<dbReference type="EMBL" id="JBEUOH010000026">
    <property type="protein sequence ID" value="KAL0860030.1"/>
    <property type="molecule type" value="Genomic_DNA"/>
</dbReference>
<name>A0ABR3H5F3_LOXSC</name>
<reference evidence="1 2" key="1">
    <citation type="submission" date="2024-06" db="EMBL/GenBank/DDBJ databases">
        <title>A chromosome-level genome assembly of beet webworm, Loxostege sticticalis.</title>
        <authorList>
            <person name="Zhang Y."/>
        </authorList>
    </citation>
    <scope>NUCLEOTIDE SEQUENCE [LARGE SCALE GENOMIC DNA]</scope>
    <source>
        <strain evidence="1">AQ026</strain>
        <tissue evidence="1">Whole body</tissue>
    </source>
</reference>
<accession>A0ABR3H5F3</accession>
<proteinExistence type="predicted"/>
<sequence length="76" mass="9129">MTASETPEEYEARLTKQRERYTQMIASETPEEYKVRLIQIQQMYLPSELISQETEYILYTRKPYSFQLSTITGRLK</sequence>
<evidence type="ECO:0000313" key="1">
    <source>
        <dbReference type="EMBL" id="KAL0860030.1"/>
    </source>
</evidence>
<comment type="caution">
    <text evidence="1">The sequence shown here is derived from an EMBL/GenBank/DDBJ whole genome shotgun (WGS) entry which is preliminary data.</text>
</comment>
<keyword evidence="2" id="KW-1185">Reference proteome</keyword>
<protein>
    <submittedName>
        <fullName evidence="1">Uncharacterized protein</fullName>
    </submittedName>
</protein>
<dbReference type="Proteomes" id="UP001549920">
    <property type="component" value="Unassembled WGS sequence"/>
</dbReference>
<gene>
    <name evidence="1" type="ORF">ABMA27_010345</name>
</gene>
<evidence type="ECO:0000313" key="2">
    <source>
        <dbReference type="Proteomes" id="UP001549920"/>
    </source>
</evidence>